<evidence type="ECO:0000313" key="2">
    <source>
        <dbReference type="EMBL" id="NKE63668.1"/>
    </source>
</evidence>
<accession>A0ABX1FX87</accession>
<reference evidence="2 3" key="1">
    <citation type="submission" date="2019-08" db="EMBL/GenBank/DDBJ databases">
        <title>Lentzea from Indian Himalayas.</title>
        <authorList>
            <person name="Mandal S."/>
            <person name="Mallick Gupta A."/>
            <person name="Maiti P.K."/>
            <person name="Sarkar J."/>
            <person name="Mandal S."/>
        </authorList>
    </citation>
    <scope>NUCLEOTIDE SEQUENCE [LARGE SCALE GENOMIC DNA]</scope>
    <source>
        <strain evidence="2 3">PSKA42</strain>
    </source>
</reference>
<comment type="caution">
    <text evidence="2">The sequence shown here is derived from an EMBL/GenBank/DDBJ whole genome shotgun (WGS) entry which is preliminary data.</text>
</comment>
<keyword evidence="1" id="KW-0472">Membrane</keyword>
<feature type="transmembrane region" description="Helical" evidence="1">
    <location>
        <begin position="12"/>
        <end position="30"/>
    </location>
</feature>
<keyword evidence="1" id="KW-1133">Transmembrane helix</keyword>
<gene>
    <name evidence="2" type="ORF">FXN61_45920</name>
</gene>
<feature type="transmembrane region" description="Helical" evidence="1">
    <location>
        <begin position="84"/>
        <end position="104"/>
    </location>
</feature>
<dbReference type="RefSeq" id="WP_167980243.1">
    <property type="nucleotide sequence ID" value="NZ_VSRL01000395.1"/>
</dbReference>
<protein>
    <submittedName>
        <fullName evidence="2">Uncharacterized protein</fullName>
    </submittedName>
</protein>
<keyword evidence="3" id="KW-1185">Reference proteome</keyword>
<evidence type="ECO:0000256" key="1">
    <source>
        <dbReference type="SAM" id="Phobius"/>
    </source>
</evidence>
<name>A0ABX1FX87_9PSEU</name>
<evidence type="ECO:0000313" key="3">
    <source>
        <dbReference type="Proteomes" id="UP001515943"/>
    </source>
</evidence>
<keyword evidence="1" id="KW-0812">Transmembrane</keyword>
<sequence length="114" mass="12764">MGDKLRGWFTPVRIALAGFAVVALLLLYPVSFRAPGDHEQTNCGNPLFFNPQNYNRSWVGERDYWQPFVNACTIRRTTRLAQTLGVLAVTGLLVTISLASSLPASRRRSERQPT</sequence>
<dbReference type="Proteomes" id="UP001515943">
    <property type="component" value="Unassembled WGS sequence"/>
</dbReference>
<organism evidence="2 3">
    <name type="scientific">Lentzea indica</name>
    <dbReference type="NCBI Taxonomy" id="2604800"/>
    <lineage>
        <taxon>Bacteria</taxon>
        <taxon>Bacillati</taxon>
        <taxon>Actinomycetota</taxon>
        <taxon>Actinomycetes</taxon>
        <taxon>Pseudonocardiales</taxon>
        <taxon>Pseudonocardiaceae</taxon>
        <taxon>Lentzea</taxon>
    </lineage>
</organism>
<dbReference type="EMBL" id="VSRL01000395">
    <property type="protein sequence ID" value="NKE63668.1"/>
    <property type="molecule type" value="Genomic_DNA"/>
</dbReference>
<proteinExistence type="predicted"/>